<keyword evidence="1" id="KW-0732">Signal</keyword>
<dbReference type="EMBL" id="CAJVCH010525111">
    <property type="protein sequence ID" value="CAG7822015.1"/>
    <property type="molecule type" value="Genomic_DNA"/>
</dbReference>
<feature type="signal peptide" evidence="1">
    <location>
        <begin position="1"/>
        <end position="23"/>
    </location>
</feature>
<keyword evidence="3" id="KW-1185">Reference proteome</keyword>
<sequence>MKLGSALILLSVLLFLQVFHASAARAGTRSYAVDSCVSHCNGMYRYCVNQIAATGPEDQYAYTPCERDWDNCEEGCHDT</sequence>
<evidence type="ECO:0000313" key="3">
    <source>
        <dbReference type="Proteomes" id="UP000708208"/>
    </source>
</evidence>
<gene>
    <name evidence="2" type="ORF">AFUS01_LOCUS32313</name>
</gene>
<accession>A0A8J2PTC8</accession>
<dbReference type="Proteomes" id="UP000708208">
    <property type="component" value="Unassembled WGS sequence"/>
</dbReference>
<protein>
    <submittedName>
        <fullName evidence="2">Uncharacterized protein</fullName>
    </submittedName>
</protein>
<reference evidence="2" key="1">
    <citation type="submission" date="2021-06" db="EMBL/GenBank/DDBJ databases">
        <authorList>
            <person name="Hodson N. C."/>
            <person name="Mongue J. A."/>
            <person name="Jaron S. K."/>
        </authorList>
    </citation>
    <scope>NUCLEOTIDE SEQUENCE</scope>
</reference>
<proteinExistence type="predicted"/>
<dbReference type="AlphaFoldDB" id="A0A8J2PTC8"/>
<name>A0A8J2PTC8_9HEXA</name>
<feature type="chain" id="PRO_5035220026" evidence="1">
    <location>
        <begin position="24"/>
        <end position="79"/>
    </location>
</feature>
<evidence type="ECO:0000313" key="2">
    <source>
        <dbReference type="EMBL" id="CAG7822015.1"/>
    </source>
</evidence>
<comment type="caution">
    <text evidence="2">The sequence shown here is derived from an EMBL/GenBank/DDBJ whole genome shotgun (WGS) entry which is preliminary data.</text>
</comment>
<organism evidence="2 3">
    <name type="scientific">Allacma fusca</name>
    <dbReference type="NCBI Taxonomy" id="39272"/>
    <lineage>
        <taxon>Eukaryota</taxon>
        <taxon>Metazoa</taxon>
        <taxon>Ecdysozoa</taxon>
        <taxon>Arthropoda</taxon>
        <taxon>Hexapoda</taxon>
        <taxon>Collembola</taxon>
        <taxon>Symphypleona</taxon>
        <taxon>Sminthuridae</taxon>
        <taxon>Allacma</taxon>
    </lineage>
</organism>
<evidence type="ECO:0000256" key="1">
    <source>
        <dbReference type="SAM" id="SignalP"/>
    </source>
</evidence>